<organism evidence="1 2">
    <name type="scientific">Apiosordaria backusii</name>
    <dbReference type="NCBI Taxonomy" id="314023"/>
    <lineage>
        <taxon>Eukaryota</taxon>
        <taxon>Fungi</taxon>
        <taxon>Dikarya</taxon>
        <taxon>Ascomycota</taxon>
        <taxon>Pezizomycotina</taxon>
        <taxon>Sordariomycetes</taxon>
        <taxon>Sordariomycetidae</taxon>
        <taxon>Sordariales</taxon>
        <taxon>Lasiosphaeriaceae</taxon>
        <taxon>Apiosordaria</taxon>
    </lineage>
</organism>
<comment type="caution">
    <text evidence="1">The sequence shown here is derived from an EMBL/GenBank/DDBJ whole genome shotgun (WGS) entry which is preliminary data.</text>
</comment>
<dbReference type="Proteomes" id="UP001172159">
    <property type="component" value="Unassembled WGS sequence"/>
</dbReference>
<dbReference type="AlphaFoldDB" id="A0AA40BE46"/>
<proteinExistence type="predicted"/>
<evidence type="ECO:0000313" key="2">
    <source>
        <dbReference type="Proteomes" id="UP001172159"/>
    </source>
</evidence>
<dbReference type="EMBL" id="JAUKTV010000008">
    <property type="protein sequence ID" value="KAK0732504.1"/>
    <property type="molecule type" value="Genomic_DNA"/>
</dbReference>
<keyword evidence="2" id="KW-1185">Reference proteome</keyword>
<reference evidence="1" key="1">
    <citation type="submission" date="2023-06" db="EMBL/GenBank/DDBJ databases">
        <title>Genome-scale phylogeny and comparative genomics of the fungal order Sordariales.</title>
        <authorList>
            <consortium name="Lawrence Berkeley National Laboratory"/>
            <person name="Hensen N."/>
            <person name="Bonometti L."/>
            <person name="Westerberg I."/>
            <person name="Brannstrom I.O."/>
            <person name="Guillou S."/>
            <person name="Cros-Aarteil S."/>
            <person name="Calhoun S."/>
            <person name="Haridas S."/>
            <person name="Kuo A."/>
            <person name="Mondo S."/>
            <person name="Pangilinan J."/>
            <person name="Riley R."/>
            <person name="Labutti K."/>
            <person name="Andreopoulos B."/>
            <person name="Lipzen A."/>
            <person name="Chen C."/>
            <person name="Yanf M."/>
            <person name="Daum C."/>
            <person name="Ng V."/>
            <person name="Clum A."/>
            <person name="Steindorff A."/>
            <person name="Ohm R."/>
            <person name="Martin F."/>
            <person name="Silar P."/>
            <person name="Natvig D."/>
            <person name="Lalanne C."/>
            <person name="Gautier V."/>
            <person name="Ament-Velasquez S.L."/>
            <person name="Kruys A."/>
            <person name="Hutchinson M.I."/>
            <person name="Powell A.J."/>
            <person name="Barry K."/>
            <person name="Miller A.N."/>
            <person name="Grigoriev I.V."/>
            <person name="Debuchy R."/>
            <person name="Gladieux P."/>
            <person name="Thoren M.H."/>
            <person name="Johannesson H."/>
        </authorList>
    </citation>
    <scope>NUCLEOTIDE SEQUENCE</scope>
    <source>
        <strain evidence="1">CBS 540.89</strain>
    </source>
</reference>
<sequence>MAERNPLVETCLQPEEPTEVQAQTYNEFCRSITDVLGARGFSRILSRDFSFSAQDDNWEYSWTRRSGIPLAHCRERWEALPTYPHQPPDNDQAMPIHLTGGADSHDIVDEMTRAMVHSRVSSMAKLFFEELCPGDWNKGVNVALAGGIFQFLHDPNSPDVMSASEIADIISFRWDTCLLVDRFVDNHCLNRPDGKICIMWHSQEYPMAMDDKYGQQEWKARYSPVWQALLDGGAQIEGADHQGPHFARPLAYIASAIAETCTTEKKINKMVREYCEYVARIRKFQLDRAVESPTVRGRGRKWLASIGKRLRHSLSPSKKPGKAPAL</sequence>
<evidence type="ECO:0000313" key="1">
    <source>
        <dbReference type="EMBL" id="KAK0732504.1"/>
    </source>
</evidence>
<name>A0AA40BE46_9PEZI</name>
<accession>A0AA40BE46</accession>
<protein>
    <submittedName>
        <fullName evidence="1">Uncharacterized protein</fullName>
    </submittedName>
</protein>
<gene>
    <name evidence="1" type="ORF">B0T21DRAFT_313638</name>
</gene>